<protein>
    <submittedName>
        <fullName evidence="2">Glutamine amidotransferase</fullName>
    </submittedName>
</protein>
<dbReference type="PANTHER" id="PTHR42695:SF5">
    <property type="entry name" value="GLUTAMINE AMIDOTRANSFERASE YLR126C-RELATED"/>
    <property type="match status" value="1"/>
</dbReference>
<organism evidence="2 3">
    <name type="scientific">Rhodovibrio sodomensis</name>
    <dbReference type="NCBI Taxonomy" id="1088"/>
    <lineage>
        <taxon>Bacteria</taxon>
        <taxon>Pseudomonadati</taxon>
        <taxon>Pseudomonadota</taxon>
        <taxon>Alphaproteobacteria</taxon>
        <taxon>Rhodospirillales</taxon>
        <taxon>Rhodovibrionaceae</taxon>
        <taxon>Rhodovibrio</taxon>
    </lineage>
</organism>
<accession>A0ABS1DHM7</accession>
<keyword evidence="2" id="KW-0315">Glutamine amidotransferase</keyword>
<evidence type="ECO:0000313" key="2">
    <source>
        <dbReference type="EMBL" id="MBK1669793.1"/>
    </source>
</evidence>
<dbReference type="NCBIfam" id="NF005458">
    <property type="entry name" value="PRK07053.1"/>
    <property type="match status" value="1"/>
</dbReference>
<evidence type="ECO:0000259" key="1">
    <source>
        <dbReference type="Pfam" id="PF00117"/>
    </source>
</evidence>
<dbReference type="InterPro" id="IPR017926">
    <property type="entry name" value="GATASE"/>
</dbReference>
<dbReference type="EMBL" id="NRRL01000062">
    <property type="protein sequence ID" value="MBK1669793.1"/>
    <property type="molecule type" value="Genomic_DNA"/>
</dbReference>
<dbReference type="Pfam" id="PF00117">
    <property type="entry name" value="GATase"/>
    <property type="match status" value="1"/>
</dbReference>
<dbReference type="SUPFAM" id="SSF52317">
    <property type="entry name" value="Class I glutamine amidotransferase-like"/>
    <property type="match status" value="1"/>
</dbReference>
<dbReference type="PROSITE" id="PS51273">
    <property type="entry name" value="GATASE_TYPE_1"/>
    <property type="match status" value="1"/>
</dbReference>
<evidence type="ECO:0000313" key="3">
    <source>
        <dbReference type="Proteomes" id="UP001296873"/>
    </source>
</evidence>
<dbReference type="Proteomes" id="UP001296873">
    <property type="component" value="Unassembled WGS sequence"/>
</dbReference>
<gene>
    <name evidence="2" type="ORF">CKO28_17285</name>
</gene>
<comment type="caution">
    <text evidence="2">The sequence shown here is derived from an EMBL/GenBank/DDBJ whole genome shotgun (WGS) entry which is preliminary data.</text>
</comment>
<dbReference type="Gene3D" id="3.40.50.880">
    <property type="match status" value="1"/>
</dbReference>
<dbReference type="RefSeq" id="WP_200342135.1">
    <property type="nucleotide sequence ID" value="NZ_NRRL01000062.1"/>
</dbReference>
<keyword evidence="3" id="KW-1185">Reference proteome</keyword>
<dbReference type="InterPro" id="IPR029062">
    <property type="entry name" value="Class_I_gatase-like"/>
</dbReference>
<sequence length="238" mass="25864">MPETDKTCLAIRHVAFEDLGLLGLLLEARGHAVRYVDAPTDDLTALDPLAFDLMVVLGGPIGVNDAADYPFLNDELRLVERRLVDDRPTLGICLGSQIMAWALGARVYPAKTKEIGWAPVTLTEAGLAGPLRHLDGETPVLHWHGDNFDLHEGVERLARTEVCPNQAFAYARTALGLQFHAEACGPALERWFVGHTVEIGATPGVSVAQLRADTERHSAAMEARGTALFADWLDRVGL</sequence>
<dbReference type="CDD" id="cd01741">
    <property type="entry name" value="GATase1_1"/>
    <property type="match status" value="1"/>
</dbReference>
<dbReference type="PANTHER" id="PTHR42695">
    <property type="entry name" value="GLUTAMINE AMIDOTRANSFERASE YLR126C-RELATED"/>
    <property type="match status" value="1"/>
</dbReference>
<dbReference type="InterPro" id="IPR044992">
    <property type="entry name" value="ChyE-like"/>
</dbReference>
<name>A0ABS1DHM7_9PROT</name>
<proteinExistence type="predicted"/>
<feature type="domain" description="Glutamine amidotransferase" evidence="1">
    <location>
        <begin position="27"/>
        <end position="183"/>
    </location>
</feature>
<reference evidence="2 3" key="1">
    <citation type="journal article" date="2020" name="Microorganisms">
        <title>Osmotic Adaptation and Compatible Solute Biosynthesis of Phototrophic Bacteria as Revealed from Genome Analyses.</title>
        <authorList>
            <person name="Imhoff J.F."/>
            <person name="Rahn T."/>
            <person name="Kunzel S."/>
            <person name="Keller A."/>
            <person name="Neulinger S.C."/>
        </authorList>
    </citation>
    <scope>NUCLEOTIDE SEQUENCE [LARGE SCALE GENOMIC DNA]</scope>
    <source>
        <strain evidence="2 3">DSM 9895</strain>
    </source>
</reference>